<dbReference type="EMBL" id="HBUE01036309">
    <property type="protein sequence ID" value="CAG6458883.1"/>
    <property type="molecule type" value="Transcribed_RNA"/>
</dbReference>
<accession>A0A8D8ML12</accession>
<feature type="compositionally biased region" description="Low complexity" evidence="1">
    <location>
        <begin position="77"/>
        <end position="100"/>
    </location>
</feature>
<dbReference type="EMBL" id="HBUE01205200">
    <property type="protein sequence ID" value="CAG6531610.1"/>
    <property type="molecule type" value="Transcribed_RNA"/>
</dbReference>
<evidence type="ECO:0000313" key="2">
    <source>
        <dbReference type="EMBL" id="CAG6531610.1"/>
    </source>
</evidence>
<protein>
    <submittedName>
        <fullName evidence="2">(northern house mosquito) hypothetical protein</fullName>
    </submittedName>
</protein>
<reference evidence="2" key="1">
    <citation type="submission" date="2021-05" db="EMBL/GenBank/DDBJ databases">
        <authorList>
            <person name="Alioto T."/>
            <person name="Alioto T."/>
            <person name="Gomez Garrido J."/>
        </authorList>
    </citation>
    <scope>NUCLEOTIDE SEQUENCE</scope>
</reference>
<proteinExistence type="predicted"/>
<organism evidence="2">
    <name type="scientific">Culex pipiens</name>
    <name type="common">House mosquito</name>
    <dbReference type="NCBI Taxonomy" id="7175"/>
    <lineage>
        <taxon>Eukaryota</taxon>
        <taxon>Metazoa</taxon>
        <taxon>Ecdysozoa</taxon>
        <taxon>Arthropoda</taxon>
        <taxon>Hexapoda</taxon>
        <taxon>Insecta</taxon>
        <taxon>Pterygota</taxon>
        <taxon>Neoptera</taxon>
        <taxon>Endopterygota</taxon>
        <taxon>Diptera</taxon>
        <taxon>Nematocera</taxon>
        <taxon>Culicoidea</taxon>
        <taxon>Culicidae</taxon>
        <taxon>Culicinae</taxon>
        <taxon>Culicini</taxon>
        <taxon>Culex</taxon>
        <taxon>Culex</taxon>
    </lineage>
</organism>
<feature type="compositionally biased region" description="Polar residues" evidence="1">
    <location>
        <begin position="109"/>
        <end position="134"/>
    </location>
</feature>
<dbReference type="EMBL" id="HBUE01311468">
    <property type="protein sequence ID" value="CAG6583471.1"/>
    <property type="molecule type" value="Transcribed_RNA"/>
</dbReference>
<sequence>MHSSIPRTETIGLAMGTVGKVEAVEAAATVAELVTETTTGRGTMLGTIIASTTEDIKTTEPADTTEIEDTTVAGISKTQTTATAHKTTTPSSGTRGGSSRVATDRTHSRSPTCSSTGRSMQINTTLETISNQSLMVRDRPRNK</sequence>
<feature type="region of interest" description="Disordered" evidence="1">
    <location>
        <begin position="43"/>
        <end position="143"/>
    </location>
</feature>
<evidence type="ECO:0000256" key="1">
    <source>
        <dbReference type="SAM" id="MobiDB-lite"/>
    </source>
</evidence>
<dbReference type="AlphaFoldDB" id="A0A8D8ML12"/>
<name>A0A8D8ML12_CULPI</name>